<evidence type="ECO:0000256" key="9">
    <source>
        <dbReference type="ARBA" id="ARBA00022741"/>
    </source>
</evidence>
<comment type="similarity">
    <text evidence="4">Belongs to the aspartokinase family.</text>
</comment>
<evidence type="ECO:0000259" key="15">
    <source>
        <dbReference type="PROSITE" id="PS51671"/>
    </source>
</evidence>
<dbReference type="CDD" id="cd04261">
    <property type="entry name" value="AAK_AKii-LysC-BS"/>
    <property type="match status" value="1"/>
</dbReference>
<dbReference type="Gene3D" id="3.30.2130.10">
    <property type="entry name" value="VC0802-like"/>
    <property type="match status" value="1"/>
</dbReference>
<dbReference type="PANTHER" id="PTHR21499:SF3">
    <property type="entry name" value="ASPARTOKINASE"/>
    <property type="match status" value="1"/>
</dbReference>
<dbReference type="InterPro" id="IPR045865">
    <property type="entry name" value="ACT-like_dom_sf"/>
</dbReference>
<dbReference type="Gene3D" id="3.40.1160.10">
    <property type="entry name" value="Acetylglutamate kinase-like"/>
    <property type="match status" value="1"/>
</dbReference>
<keyword evidence="9" id="KW-0547">Nucleotide-binding</keyword>
<dbReference type="Gene3D" id="3.30.70.260">
    <property type="match status" value="2"/>
</dbReference>
<dbReference type="GO" id="GO:0009089">
    <property type="term" value="P:lysine biosynthetic process via diaminopimelate"/>
    <property type="evidence" value="ECO:0007669"/>
    <property type="project" value="UniProtKB-UniPathway"/>
</dbReference>
<dbReference type="Proteomes" id="UP000318288">
    <property type="component" value="Unassembled WGS sequence"/>
</dbReference>
<dbReference type="InterPro" id="IPR001048">
    <property type="entry name" value="Asp/Glu/Uridylate_kinase"/>
</dbReference>
<accession>A0A5C6F9Y2</accession>
<dbReference type="InterPro" id="IPR036393">
    <property type="entry name" value="AceGlu_kinase-like_sf"/>
</dbReference>
<feature type="domain" description="ACT" evidence="15">
    <location>
        <begin position="452"/>
        <end position="530"/>
    </location>
</feature>
<keyword evidence="8" id="KW-0677">Repeat</keyword>
<protein>
    <recommendedName>
        <fullName evidence="5">aspartate kinase</fullName>
        <ecNumber evidence="5">2.7.2.4</ecNumber>
    </recommendedName>
</protein>
<dbReference type="PROSITE" id="PS51671">
    <property type="entry name" value="ACT"/>
    <property type="match status" value="3"/>
</dbReference>
<dbReference type="UniPathway" id="UPA00050">
    <property type="reaction ID" value="UER00461"/>
</dbReference>
<dbReference type="Pfam" id="PF22468">
    <property type="entry name" value="ACT_9"/>
    <property type="match status" value="3"/>
</dbReference>
<comment type="catalytic activity">
    <reaction evidence="13">
        <text>L-aspartate + ATP = 4-phospho-L-aspartate + ADP</text>
        <dbReference type="Rhea" id="RHEA:23776"/>
        <dbReference type="ChEBI" id="CHEBI:29991"/>
        <dbReference type="ChEBI" id="CHEBI:30616"/>
        <dbReference type="ChEBI" id="CHEBI:57535"/>
        <dbReference type="ChEBI" id="CHEBI:456216"/>
        <dbReference type="EC" id="2.7.2.4"/>
    </reaction>
</comment>
<evidence type="ECO:0000256" key="1">
    <source>
        <dbReference type="ARBA" id="ARBA00004766"/>
    </source>
</evidence>
<dbReference type="InterPro" id="IPR018042">
    <property type="entry name" value="Aspartate_kinase_CS"/>
</dbReference>
<dbReference type="CDD" id="cd04936">
    <property type="entry name" value="ACT_AKii-LysC-BS-like_2"/>
    <property type="match status" value="1"/>
</dbReference>
<evidence type="ECO:0000256" key="11">
    <source>
        <dbReference type="ARBA" id="ARBA00022840"/>
    </source>
</evidence>
<comment type="caution">
    <text evidence="16">The sequence shown here is derived from an EMBL/GenBank/DDBJ whole genome shotgun (WGS) entry which is preliminary data.</text>
</comment>
<dbReference type="UniPathway" id="UPA00051">
    <property type="reaction ID" value="UER00462"/>
</dbReference>
<dbReference type="UniPathway" id="UPA00034">
    <property type="reaction ID" value="UER00015"/>
</dbReference>
<dbReference type="GO" id="GO:0005524">
    <property type="term" value="F:ATP binding"/>
    <property type="evidence" value="ECO:0007669"/>
    <property type="project" value="UniProtKB-KW"/>
</dbReference>
<dbReference type="FunFam" id="3.30.2130.10:FF:000001">
    <property type="entry name" value="Bifunctional aspartokinase/homoserine dehydrogenase"/>
    <property type="match status" value="1"/>
</dbReference>
<dbReference type="InterPro" id="IPR002912">
    <property type="entry name" value="ACT_dom"/>
</dbReference>
<reference evidence="16 17" key="1">
    <citation type="submission" date="2019-02" db="EMBL/GenBank/DDBJ databases">
        <title>Deep-cultivation of Planctomycetes and their phenomic and genomic characterization uncovers novel biology.</title>
        <authorList>
            <person name="Wiegand S."/>
            <person name="Jogler M."/>
            <person name="Boedeker C."/>
            <person name="Pinto D."/>
            <person name="Vollmers J."/>
            <person name="Rivas-Marin E."/>
            <person name="Kohn T."/>
            <person name="Peeters S.H."/>
            <person name="Heuer A."/>
            <person name="Rast P."/>
            <person name="Oberbeckmann S."/>
            <person name="Bunk B."/>
            <person name="Jeske O."/>
            <person name="Meyerdierks A."/>
            <person name="Storesund J.E."/>
            <person name="Kallscheuer N."/>
            <person name="Luecker S."/>
            <person name="Lage O.M."/>
            <person name="Pohl T."/>
            <person name="Merkel B.J."/>
            <person name="Hornburger P."/>
            <person name="Mueller R.-W."/>
            <person name="Bruemmer F."/>
            <person name="Labrenz M."/>
            <person name="Spormann A.M."/>
            <person name="Op Den Camp H."/>
            <person name="Overmann J."/>
            <person name="Amann R."/>
            <person name="Jetten M.S.M."/>
            <person name="Mascher T."/>
            <person name="Medema M.H."/>
            <person name="Devos D.P."/>
            <person name="Kaster A.-K."/>
            <person name="Ovreas L."/>
            <person name="Rohde M."/>
            <person name="Galperin M.Y."/>
            <person name="Jogler C."/>
        </authorList>
    </citation>
    <scope>NUCLEOTIDE SEQUENCE [LARGE SCALE GENOMIC DNA]</scope>
    <source>
        <strain evidence="16 17">Poly51</strain>
    </source>
</reference>
<proteinExistence type="inferred from homology"/>
<evidence type="ECO:0000256" key="10">
    <source>
        <dbReference type="ARBA" id="ARBA00022777"/>
    </source>
</evidence>
<dbReference type="NCBIfam" id="NF005154">
    <property type="entry name" value="PRK06635.1-2"/>
    <property type="match status" value="1"/>
</dbReference>
<dbReference type="PANTHER" id="PTHR21499">
    <property type="entry name" value="ASPARTATE KINASE"/>
    <property type="match status" value="1"/>
</dbReference>
<evidence type="ECO:0000256" key="2">
    <source>
        <dbReference type="ARBA" id="ARBA00004986"/>
    </source>
</evidence>
<gene>
    <name evidence="16" type="primary">lysC</name>
    <name evidence="16" type="ORF">Poly51_23190</name>
</gene>
<dbReference type="SUPFAM" id="SSF55021">
    <property type="entry name" value="ACT-like"/>
    <property type="match status" value="4"/>
</dbReference>
<dbReference type="NCBIfam" id="TIGR00656">
    <property type="entry name" value="asp_kin_monofn"/>
    <property type="match status" value="1"/>
</dbReference>
<dbReference type="InterPro" id="IPR054352">
    <property type="entry name" value="ACT_Aspartokinase"/>
</dbReference>
<dbReference type="GO" id="GO:0009090">
    <property type="term" value="P:homoserine biosynthetic process"/>
    <property type="evidence" value="ECO:0007669"/>
    <property type="project" value="TreeGrafter"/>
</dbReference>
<keyword evidence="7 16" id="KW-0808">Transferase</keyword>
<dbReference type="InterPro" id="IPR041740">
    <property type="entry name" value="AKii-LysC-BS"/>
</dbReference>
<name>A0A5C6F9Y2_9BACT</name>
<keyword evidence="11" id="KW-0067">ATP-binding</keyword>
<keyword evidence="17" id="KW-1185">Reference proteome</keyword>
<dbReference type="InterPro" id="IPR001341">
    <property type="entry name" value="Asp_kinase"/>
</dbReference>
<dbReference type="InterPro" id="IPR005260">
    <property type="entry name" value="Asp_kin_monofn"/>
</dbReference>
<evidence type="ECO:0000256" key="14">
    <source>
        <dbReference type="RuleBase" id="RU004249"/>
    </source>
</evidence>
<evidence type="ECO:0000256" key="5">
    <source>
        <dbReference type="ARBA" id="ARBA00013059"/>
    </source>
</evidence>
<evidence type="ECO:0000256" key="13">
    <source>
        <dbReference type="ARBA" id="ARBA00047872"/>
    </source>
</evidence>
<evidence type="ECO:0000256" key="4">
    <source>
        <dbReference type="ARBA" id="ARBA00010122"/>
    </source>
</evidence>
<dbReference type="GO" id="GO:0004072">
    <property type="term" value="F:aspartate kinase activity"/>
    <property type="evidence" value="ECO:0007669"/>
    <property type="project" value="UniProtKB-EC"/>
</dbReference>
<dbReference type="GO" id="GO:0005829">
    <property type="term" value="C:cytosol"/>
    <property type="evidence" value="ECO:0007669"/>
    <property type="project" value="TreeGrafter"/>
</dbReference>
<dbReference type="RefSeq" id="WP_146457452.1">
    <property type="nucleotide sequence ID" value="NZ_SJPW01000003.1"/>
</dbReference>
<keyword evidence="10 16" id="KW-0418">Kinase</keyword>
<keyword evidence="12" id="KW-0457">Lysine biosynthesis</keyword>
<feature type="domain" description="ACT" evidence="15">
    <location>
        <begin position="263"/>
        <end position="334"/>
    </location>
</feature>
<evidence type="ECO:0000256" key="7">
    <source>
        <dbReference type="ARBA" id="ARBA00022679"/>
    </source>
</evidence>
<feature type="domain" description="ACT" evidence="15">
    <location>
        <begin position="343"/>
        <end position="415"/>
    </location>
</feature>
<dbReference type="Pfam" id="PF00696">
    <property type="entry name" value="AA_kinase"/>
    <property type="match status" value="1"/>
</dbReference>
<dbReference type="EC" id="2.7.2.4" evidence="5"/>
<dbReference type="PROSITE" id="PS00324">
    <property type="entry name" value="ASPARTOKINASE"/>
    <property type="match status" value="1"/>
</dbReference>
<dbReference type="AlphaFoldDB" id="A0A5C6F9Y2"/>
<dbReference type="NCBIfam" id="NF005155">
    <property type="entry name" value="PRK06635.1-4"/>
    <property type="match status" value="1"/>
</dbReference>
<dbReference type="SUPFAM" id="SSF53633">
    <property type="entry name" value="Carbamate kinase-like"/>
    <property type="match status" value="1"/>
</dbReference>
<dbReference type="NCBIfam" id="TIGR00657">
    <property type="entry name" value="asp_kinases"/>
    <property type="match status" value="1"/>
</dbReference>
<evidence type="ECO:0000313" key="17">
    <source>
        <dbReference type="Proteomes" id="UP000318288"/>
    </source>
</evidence>
<evidence type="ECO:0000256" key="3">
    <source>
        <dbReference type="ARBA" id="ARBA00005139"/>
    </source>
</evidence>
<dbReference type="NCBIfam" id="NF005656">
    <property type="entry name" value="PRK07431.1"/>
    <property type="match status" value="1"/>
</dbReference>
<comment type="pathway">
    <text evidence="3 14">Amino-acid biosynthesis; L-threonine biosynthesis; L-threonine from L-aspartate: step 1/5.</text>
</comment>
<organism evidence="16 17">
    <name type="scientific">Rubripirellula tenax</name>
    <dbReference type="NCBI Taxonomy" id="2528015"/>
    <lineage>
        <taxon>Bacteria</taxon>
        <taxon>Pseudomonadati</taxon>
        <taxon>Planctomycetota</taxon>
        <taxon>Planctomycetia</taxon>
        <taxon>Pirellulales</taxon>
        <taxon>Pirellulaceae</taxon>
        <taxon>Rubripirellula</taxon>
    </lineage>
</organism>
<keyword evidence="6 14" id="KW-0028">Amino-acid biosynthesis</keyword>
<dbReference type="OrthoDB" id="9799110at2"/>
<evidence type="ECO:0000256" key="8">
    <source>
        <dbReference type="ARBA" id="ARBA00022737"/>
    </source>
</evidence>
<dbReference type="CDD" id="cd04913">
    <property type="entry name" value="ACT_AKii-LysC-BS-like_1"/>
    <property type="match status" value="2"/>
</dbReference>
<evidence type="ECO:0000313" key="16">
    <source>
        <dbReference type="EMBL" id="TWU56409.1"/>
    </source>
</evidence>
<comment type="pathway">
    <text evidence="2 14">Amino-acid biosynthesis; L-methionine biosynthesis via de novo pathway; L-homoserine from L-aspartate: step 1/3.</text>
</comment>
<dbReference type="EMBL" id="SJPW01000003">
    <property type="protein sequence ID" value="TWU56409.1"/>
    <property type="molecule type" value="Genomic_DNA"/>
</dbReference>
<dbReference type="GO" id="GO:0009088">
    <property type="term" value="P:threonine biosynthetic process"/>
    <property type="evidence" value="ECO:0007669"/>
    <property type="project" value="UniProtKB-UniPathway"/>
</dbReference>
<dbReference type="FunFam" id="3.40.1160.10:FF:000002">
    <property type="entry name" value="Aspartokinase"/>
    <property type="match status" value="1"/>
</dbReference>
<evidence type="ECO:0000256" key="6">
    <source>
        <dbReference type="ARBA" id="ARBA00022605"/>
    </source>
</evidence>
<evidence type="ECO:0000256" key="12">
    <source>
        <dbReference type="ARBA" id="ARBA00023154"/>
    </source>
</evidence>
<sequence length="594" mass="63117">MSLIVQKFGGTSVADVEKIRAAARKAIRAQRQGHQVVMVVSAMGKNTDVLLDLAGQIGENPPAREMDMLLSTGEQVSVALVAMAIHELGAKAISLTGGQIGMKTDNSFSKARIQSISTDRIERLLAEGNIVVAAGFQGIDDDLNITTLGRGGSDTTAVALAAVLGADACEIYTDVDGVYTTDPRKLPEARRVDVISYDEMLELASLGAGVMHNRSIEFAKKFGVPIHVRSSFSDTEGTMIVAEAESTTQPVSGAAMTADEARVTVLGVPDVPGKSLQIFSAIAARKIAVDMVVQNVGQDGHADVSFTVPRGELKSTLAALDSVVKSIGAQGVTHDDEVSKVSVVGLNMATQTNVASRMFRALADAGVNIHMITTSEIKISTLVPKSQSADALRAVHKAFDLHSRPADAKNWSEIKADRGKADVDTLVNRLRADELEALTLTGIALTKDQARVTLRGVPDRPGIAADMFEMIGKANIFVDMIVQGYDGEDGSTSVSLTVDRKDLEKTLDVARVIQKNHGMRDVQGADNIAKITVSGIGLRSHTHVATLLFDRLANDQINVEMINTSELQVNAVIDATRAAEATEGLRKAFAQSLM</sequence>
<comment type="pathway">
    <text evidence="1 14">Amino-acid biosynthesis; L-lysine biosynthesis via DAP pathway; (S)-tetrahydrodipicolinate from L-aspartate: step 1/4.</text>
</comment>